<keyword evidence="1" id="KW-0472">Membrane</keyword>
<keyword evidence="1" id="KW-1133">Transmembrane helix</keyword>
<dbReference type="AlphaFoldDB" id="A0A0A9DRJ6"/>
<reference evidence="2" key="2">
    <citation type="journal article" date="2015" name="Data Brief">
        <title>Shoot transcriptome of the giant reed, Arundo donax.</title>
        <authorList>
            <person name="Barrero R.A."/>
            <person name="Guerrero F.D."/>
            <person name="Moolhuijzen P."/>
            <person name="Goolsby J.A."/>
            <person name="Tidwell J."/>
            <person name="Bellgard S.E."/>
            <person name="Bellgard M.I."/>
        </authorList>
    </citation>
    <scope>NUCLEOTIDE SEQUENCE</scope>
    <source>
        <tissue evidence="2">Shoot tissue taken approximately 20 cm above the soil surface</tissue>
    </source>
</reference>
<organism evidence="2">
    <name type="scientific">Arundo donax</name>
    <name type="common">Giant reed</name>
    <name type="synonym">Donax arundinaceus</name>
    <dbReference type="NCBI Taxonomy" id="35708"/>
    <lineage>
        <taxon>Eukaryota</taxon>
        <taxon>Viridiplantae</taxon>
        <taxon>Streptophyta</taxon>
        <taxon>Embryophyta</taxon>
        <taxon>Tracheophyta</taxon>
        <taxon>Spermatophyta</taxon>
        <taxon>Magnoliopsida</taxon>
        <taxon>Liliopsida</taxon>
        <taxon>Poales</taxon>
        <taxon>Poaceae</taxon>
        <taxon>PACMAD clade</taxon>
        <taxon>Arundinoideae</taxon>
        <taxon>Arundineae</taxon>
        <taxon>Arundo</taxon>
    </lineage>
</organism>
<reference evidence="2" key="1">
    <citation type="submission" date="2014-09" db="EMBL/GenBank/DDBJ databases">
        <authorList>
            <person name="Magalhaes I.L.F."/>
            <person name="Oliveira U."/>
            <person name="Santos F.R."/>
            <person name="Vidigal T.H.D.A."/>
            <person name="Brescovit A.D."/>
            <person name="Santos A.J."/>
        </authorList>
    </citation>
    <scope>NUCLEOTIDE SEQUENCE</scope>
    <source>
        <tissue evidence="2">Shoot tissue taken approximately 20 cm above the soil surface</tissue>
    </source>
</reference>
<evidence type="ECO:0000313" key="2">
    <source>
        <dbReference type="EMBL" id="JAD86392.1"/>
    </source>
</evidence>
<accession>A0A0A9DRJ6</accession>
<sequence length="65" mass="7615">MRYFLSLRTIIIMKLILFLRNLIVIFCMDVISMMQSCVLATDPWDKYGRHEISGCFMTRDAAHGQ</sequence>
<protein>
    <submittedName>
        <fullName evidence="2">Uncharacterized protein</fullName>
    </submittedName>
</protein>
<name>A0A0A9DRJ6_ARUDO</name>
<proteinExistence type="predicted"/>
<feature type="transmembrane region" description="Helical" evidence="1">
    <location>
        <begin position="12"/>
        <end position="34"/>
    </location>
</feature>
<evidence type="ECO:0000256" key="1">
    <source>
        <dbReference type="SAM" id="Phobius"/>
    </source>
</evidence>
<keyword evidence="1" id="KW-0812">Transmembrane</keyword>
<dbReference type="EMBL" id="GBRH01211503">
    <property type="protein sequence ID" value="JAD86392.1"/>
    <property type="molecule type" value="Transcribed_RNA"/>
</dbReference>